<organism evidence="1">
    <name type="scientific">marine sediment metagenome</name>
    <dbReference type="NCBI Taxonomy" id="412755"/>
    <lineage>
        <taxon>unclassified sequences</taxon>
        <taxon>metagenomes</taxon>
        <taxon>ecological metagenomes</taxon>
    </lineage>
</organism>
<reference evidence="1" key="1">
    <citation type="journal article" date="2015" name="Nature">
        <title>Complex archaea that bridge the gap between prokaryotes and eukaryotes.</title>
        <authorList>
            <person name="Spang A."/>
            <person name="Saw J.H."/>
            <person name="Jorgensen S.L."/>
            <person name="Zaremba-Niedzwiedzka K."/>
            <person name="Martijn J."/>
            <person name="Lind A.E."/>
            <person name="van Eijk R."/>
            <person name="Schleper C."/>
            <person name="Guy L."/>
            <person name="Ettema T.J."/>
        </authorList>
    </citation>
    <scope>NUCLEOTIDE SEQUENCE</scope>
</reference>
<feature type="non-terminal residue" evidence="1">
    <location>
        <position position="1"/>
    </location>
</feature>
<name>A0A0F8Z9Z5_9ZZZZ</name>
<accession>A0A0F8Z9Z5</accession>
<evidence type="ECO:0000313" key="1">
    <source>
        <dbReference type="EMBL" id="KKK56876.1"/>
    </source>
</evidence>
<dbReference type="EMBL" id="LAZR01064774">
    <property type="protein sequence ID" value="KKK56876.1"/>
    <property type="molecule type" value="Genomic_DNA"/>
</dbReference>
<proteinExistence type="predicted"/>
<dbReference type="AlphaFoldDB" id="A0A0F8Z9Z5"/>
<protein>
    <submittedName>
        <fullName evidence="1">Uncharacterized protein</fullName>
    </submittedName>
</protein>
<sequence>EGWSEIVLITLQSFEPLLISRPSTHIQNEM</sequence>
<gene>
    <name evidence="1" type="ORF">LCGC14_3060150</name>
</gene>
<comment type="caution">
    <text evidence="1">The sequence shown here is derived from an EMBL/GenBank/DDBJ whole genome shotgun (WGS) entry which is preliminary data.</text>
</comment>